<feature type="chain" id="PRO_5016746842" evidence="6">
    <location>
        <begin position="26"/>
        <end position="258"/>
    </location>
</feature>
<evidence type="ECO:0000256" key="4">
    <source>
        <dbReference type="ARBA" id="ARBA00022764"/>
    </source>
</evidence>
<dbReference type="SUPFAM" id="SSF49354">
    <property type="entry name" value="PapD-like"/>
    <property type="match status" value="1"/>
</dbReference>
<dbReference type="InterPro" id="IPR036316">
    <property type="entry name" value="Pili_assmbl_chap_C_dom_sf"/>
</dbReference>
<dbReference type="RefSeq" id="WP_115163917.1">
    <property type="nucleotide sequence ID" value="NZ_UGUA01000002.1"/>
</dbReference>
<feature type="domain" description="Pili assembly chaperone N-terminal" evidence="7">
    <location>
        <begin position="47"/>
        <end position="167"/>
    </location>
</feature>
<keyword evidence="5" id="KW-0143">Chaperone</keyword>
<dbReference type="GO" id="GO:0030288">
    <property type="term" value="C:outer membrane-bounded periplasmic space"/>
    <property type="evidence" value="ECO:0007669"/>
    <property type="project" value="InterPro"/>
</dbReference>
<gene>
    <name evidence="9" type="primary">fimC_4</name>
    <name evidence="9" type="ORF">NCTC12026_00652</name>
</gene>
<feature type="domain" description="Pili assembly chaperone C-terminal" evidence="8">
    <location>
        <begin position="190"/>
        <end position="245"/>
    </location>
</feature>
<dbReference type="GO" id="GO:0071555">
    <property type="term" value="P:cell wall organization"/>
    <property type="evidence" value="ECO:0007669"/>
    <property type="project" value="InterPro"/>
</dbReference>
<evidence type="ECO:0000256" key="6">
    <source>
        <dbReference type="SAM" id="SignalP"/>
    </source>
</evidence>
<dbReference type="PRINTS" id="PR00969">
    <property type="entry name" value="CHAPERONPILI"/>
</dbReference>
<feature type="signal peptide" evidence="6">
    <location>
        <begin position="1"/>
        <end position="25"/>
    </location>
</feature>
<evidence type="ECO:0000259" key="8">
    <source>
        <dbReference type="Pfam" id="PF02753"/>
    </source>
</evidence>
<dbReference type="PANTHER" id="PTHR30251:SF2">
    <property type="entry name" value="FIMBRIAL CHAPERONE YADV-RELATED"/>
    <property type="match status" value="1"/>
</dbReference>
<dbReference type="AlphaFoldDB" id="A0A379G051"/>
<dbReference type="Proteomes" id="UP000255129">
    <property type="component" value="Unassembled WGS sequence"/>
</dbReference>
<organism evidence="9 10">
    <name type="scientific">Providencia rustigianii</name>
    <dbReference type="NCBI Taxonomy" id="158850"/>
    <lineage>
        <taxon>Bacteria</taxon>
        <taxon>Pseudomonadati</taxon>
        <taxon>Pseudomonadota</taxon>
        <taxon>Gammaproteobacteria</taxon>
        <taxon>Enterobacterales</taxon>
        <taxon>Morganellaceae</taxon>
        <taxon>Providencia</taxon>
    </lineage>
</organism>
<dbReference type="InterPro" id="IPR001829">
    <property type="entry name" value="Pili_assmbl_chaperone_bac"/>
</dbReference>
<dbReference type="InterPro" id="IPR016148">
    <property type="entry name" value="Pili_assmbl_chaperone_C"/>
</dbReference>
<dbReference type="InterPro" id="IPR008962">
    <property type="entry name" value="PapD-like_sf"/>
</dbReference>
<accession>A0A379G051</accession>
<protein>
    <submittedName>
        <fullName evidence="9">Chaperone protein fimC</fullName>
    </submittedName>
</protein>
<dbReference type="InterPro" id="IPR050643">
    <property type="entry name" value="Periplasmic_pilus_chap"/>
</dbReference>
<evidence type="ECO:0000259" key="7">
    <source>
        <dbReference type="Pfam" id="PF00345"/>
    </source>
</evidence>
<dbReference type="Gene3D" id="2.60.40.10">
    <property type="entry name" value="Immunoglobulins"/>
    <property type="match status" value="2"/>
</dbReference>
<keyword evidence="3 6" id="KW-0732">Signal</keyword>
<dbReference type="EMBL" id="UGUA01000002">
    <property type="protein sequence ID" value="SUC34315.1"/>
    <property type="molecule type" value="Genomic_DNA"/>
</dbReference>
<name>A0A379G051_9GAMM</name>
<dbReference type="Pfam" id="PF02753">
    <property type="entry name" value="PapD_C"/>
    <property type="match status" value="1"/>
</dbReference>
<dbReference type="InterPro" id="IPR013783">
    <property type="entry name" value="Ig-like_fold"/>
</dbReference>
<dbReference type="OrthoDB" id="6466280at2"/>
<evidence type="ECO:0000313" key="9">
    <source>
        <dbReference type="EMBL" id="SUC34315.1"/>
    </source>
</evidence>
<dbReference type="InterPro" id="IPR016147">
    <property type="entry name" value="Pili_assmbl_chaperone_N"/>
</dbReference>
<evidence type="ECO:0000256" key="1">
    <source>
        <dbReference type="ARBA" id="ARBA00004418"/>
    </source>
</evidence>
<comment type="subcellular location">
    <subcellularLocation>
        <location evidence="1">Periplasm</location>
    </subcellularLocation>
</comment>
<dbReference type="Pfam" id="PF00345">
    <property type="entry name" value="PapD_N"/>
    <property type="match status" value="1"/>
</dbReference>
<proteinExistence type="inferred from homology"/>
<sequence>MKKWASILITGLTLSLLFGVMPSFASDFESASSDTIVFPYERKTFIDGEKSVSFRLRNATTKTPYLMQASVEKLDEDTGVNTLESTDNFPFMITPPLYKLEPGQRYDWRVMFVGDTAKMPSDRETVYIAKFRAIPPSIPNTEEKKDSAEFDAIQALHFKVYYRPKNLESLTFEEAQKKLSFRREGNELIVMNNSPIYLSFDSVNVGGKEINSNELFKPLKPLSEQRFKLPSDINGNQVKWAILDDLVLPMEEQVSTLQ</sequence>
<dbReference type="PANTHER" id="PTHR30251">
    <property type="entry name" value="PILUS ASSEMBLY CHAPERONE"/>
    <property type="match status" value="1"/>
</dbReference>
<comment type="similarity">
    <text evidence="2">Belongs to the periplasmic pilus chaperone family.</text>
</comment>
<keyword evidence="4" id="KW-0574">Periplasm</keyword>
<evidence type="ECO:0000313" key="10">
    <source>
        <dbReference type="Proteomes" id="UP000255129"/>
    </source>
</evidence>
<evidence type="ECO:0000256" key="5">
    <source>
        <dbReference type="ARBA" id="ARBA00023186"/>
    </source>
</evidence>
<dbReference type="SUPFAM" id="SSF49584">
    <property type="entry name" value="Periplasmic chaperone C-domain"/>
    <property type="match status" value="1"/>
</dbReference>
<evidence type="ECO:0000256" key="2">
    <source>
        <dbReference type="ARBA" id="ARBA00007399"/>
    </source>
</evidence>
<evidence type="ECO:0000256" key="3">
    <source>
        <dbReference type="ARBA" id="ARBA00022729"/>
    </source>
</evidence>
<reference evidence="9 10" key="1">
    <citation type="submission" date="2018-06" db="EMBL/GenBank/DDBJ databases">
        <authorList>
            <consortium name="Pathogen Informatics"/>
            <person name="Doyle S."/>
        </authorList>
    </citation>
    <scope>NUCLEOTIDE SEQUENCE [LARGE SCALE GENOMIC DNA]</scope>
    <source>
        <strain evidence="9 10">NCTC12026</strain>
    </source>
</reference>